<reference evidence="3 4" key="1">
    <citation type="submission" date="2019-03" db="EMBL/GenBank/DDBJ databases">
        <title>Genomic Encyclopedia of Type Strains, Phase IV (KMG-IV): sequencing the most valuable type-strain genomes for metagenomic binning, comparative biology and taxonomic classification.</title>
        <authorList>
            <person name="Goeker M."/>
        </authorList>
    </citation>
    <scope>NUCLEOTIDE SEQUENCE [LARGE SCALE GENOMIC DNA]</scope>
    <source>
        <strain evidence="3 4">DSM 100048</strain>
    </source>
</reference>
<sequence>MTSDTPPIAAQGVATLPDEAWAQARHRTEIIGPLAALEVVGHEAADEAAQALGLSRRQVYVLIRRARQGTGLVTDLTPGRSGGGKGKGRLPEPVERIIRELLQKRFLTKQKRSLAAFHREVAQACKTQKLPVPARNTVAQRIAGLHPAKIARSRGGQDAARPLQGAGGIPPEVTMPLEQVQIDHTVIDLIVVDERDRQPIGRPYLTLAIDVFTRCVLGMVVTLEAPSAVSVGLCLAHAACDKRPWLEGLSVEMDWPMSGKPRLLYLDNAAEFKSEALRRGCEQHGIRLDYRPPGQPHYGGIVERIIGTAMQMIHDELPGTTFSNPGQRGEYDSEKMATLTLRELERWLALAVGTYHGSVHNGLLQPPAARWAEAVERVGVPAVVTRPTAFLVDFLPVIRRTLTRTGFVIDHIHYYADALKPWIARRERLPAFLIRRDPRDISRIWVLEPEGQHYLEIHYRTLSHPAVTLWEQRQALAKLRQLGREQVDESALFRMIGQMREIVTTAQKATRKARRDADRRQHLKTSEPPAKPIPPDVDMADPQADNLPPAKPFDQIEEW</sequence>
<evidence type="ECO:0000313" key="4">
    <source>
        <dbReference type="Proteomes" id="UP000294692"/>
    </source>
</evidence>
<feature type="region of interest" description="Disordered" evidence="1">
    <location>
        <begin position="506"/>
        <end position="559"/>
    </location>
</feature>
<feature type="domain" description="Integrase catalytic" evidence="2">
    <location>
        <begin position="172"/>
        <end position="375"/>
    </location>
</feature>
<dbReference type="OrthoDB" id="5439087at2"/>
<dbReference type="GO" id="GO:0003676">
    <property type="term" value="F:nucleic acid binding"/>
    <property type="evidence" value="ECO:0007669"/>
    <property type="project" value="InterPro"/>
</dbReference>
<evidence type="ECO:0000313" key="3">
    <source>
        <dbReference type="EMBL" id="TCV00456.1"/>
    </source>
</evidence>
<dbReference type="GO" id="GO:0015074">
    <property type="term" value="P:DNA integration"/>
    <property type="evidence" value="ECO:0007669"/>
    <property type="project" value="InterPro"/>
</dbReference>
<dbReference type="RefSeq" id="WP_132475019.1">
    <property type="nucleotide sequence ID" value="NZ_JBHRVM010000001.1"/>
</dbReference>
<dbReference type="InterPro" id="IPR036397">
    <property type="entry name" value="RNaseH_sf"/>
</dbReference>
<dbReference type="InterPro" id="IPR012337">
    <property type="entry name" value="RNaseH-like_sf"/>
</dbReference>
<name>A0A4R3V659_9BURK</name>
<accession>A0A4R3V659</accession>
<dbReference type="SUPFAM" id="SSF53098">
    <property type="entry name" value="Ribonuclease H-like"/>
    <property type="match status" value="1"/>
</dbReference>
<evidence type="ECO:0000256" key="1">
    <source>
        <dbReference type="SAM" id="MobiDB-lite"/>
    </source>
</evidence>
<dbReference type="EMBL" id="SMBX01000003">
    <property type="protein sequence ID" value="TCV00456.1"/>
    <property type="molecule type" value="Genomic_DNA"/>
</dbReference>
<evidence type="ECO:0000259" key="2">
    <source>
        <dbReference type="PROSITE" id="PS50994"/>
    </source>
</evidence>
<organism evidence="3 4">
    <name type="scientific">Paracandidimonas soli</name>
    <dbReference type="NCBI Taxonomy" id="1917182"/>
    <lineage>
        <taxon>Bacteria</taxon>
        <taxon>Pseudomonadati</taxon>
        <taxon>Pseudomonadota</taxon>
        <taxon>Betaproteobacteria</taxon>
        <taxon>Burkholderiales</taxon>
        <taxon>Alcaligenaceae</taxon>
        <taxon>Paracandidimonas</taxon>
    </lineage>
</organism>
<keyword evidence="4" id="KW-1185">Reference proteome</keyword>
<dbReference type="InterPro" id="IPR001584">
    <property type="entry name" value="Integrase_cat-core"/>
</dbReference>
<gene>
    <name evidence="3" type="ORF">EV686_10336</name>
</gene>
<dbReference type="Pfam" id="PF09299">
    <property type="entry name" value="Mu-transpos_C"/>
    <property type="match status" value="1"/>
</dbReference>
<dbReference type="PANTHER" id="PTHR35004">
    <property type="entry name" value="TRANSPOSASE RV3428C-RELATED"/>
    <property type="match status" value="1"/>
</dbReference>
<comment type="caution">
    <text evidence="3">The sequence shown here is derived from an EMBL/GenBank/DDBJ whole genome shotgun (WGS) entry which is preliminary data.</text>
</comment>
<dbReference type="Proteomes" id="UP000294692">
    <property type="component" value="Unassembled WGS sequence"/>
</dbReference>
<dbReference type="PANTHER" id="PTHR35004:SF6">
    <property type="entry name" value="TRANSPOSASE"/>
    <property type="match status" value="1"/>
</dbReference>
<dbReference type="PROSITE" id="PS50994">
    <property type="entry name" value="INTEGRASE"/>
    <property type="match status" value="1"/>
</dbReference>
<proteinExistence type="predicted"/>
<dbReference type="AlphaFoldDB" id="A0A4R3V659"/>
<dbReference type="InterPro" id="IPR015378">
    <property type="entry name" value="Transposase-like_Mu_C"/>
</dbReference>
<protein>
    <submittedName>
        <fullName evidence="3">Putative transposase</fullName>
    </submittedName>
</protein>
<dbReference type="Gene3D" id="3.30.420.10">
    <property type="entry name" value="Ribonuclease H-like superfamily/Ribonuclease H"/>
    <property type="match status" value="1"/>
</dbReference>